<dbReference type="AlphaFoldDB" id="A0A645G965"/>
<protein>
    <submittedName>
        <fullName evidence="1">Uncharacterized protein</fullName>
    </submittedName>
</protein>
<sequence>MDVGVLTRFLETDSYIYLGSNYGKLPINSIYNKRTKKVSTFTLAVNDIKTLYPLPVIIAVSDDSFIGYCESHQFVSLKSLYENISRESQNINNVIKGNYQNLPNGELKSNFLRVLEDINFKMDKEEIDFVSNINESDNSIIIIGRLNKSI</sequence>
<accession>A0A645G965</accession>
<gene>
    <name evidence="1" type="ORF">SDC9_170835</name>
</gene>
<evidence type="ECO:0000313" key="1">
    <source>
        <dbReference type="EMBL" id="MPN23447.1"/>
    </source>
</evidence>
<dbReference type="EMBL" id="VSSQ01071951">
    <property type="protein sequence ID" value="MPN23447.1"/>
    <property type="molecule type" value="Genomic_DNA"/>
</dbReference>
<proteinExistence type="predicted"/>
<name>A0A645G965_9ZZZZ</name>
<reference evidence="1" key="1">
    <citation type="submission" date="2019-08" db="EMBL/GenBank/DDBJ databases">
        <authorList>
            <person name="Kucharzyk K."/>
            <person name="Murdoch R.W."/>
            <person name="Higgins S."/>
            <person name="Loffler F."/>
        </authorList>
    </citation>
    <scope>NUCLEOTIDE SEQUENCE</scope>
</reference>
<comment type="caution">
    <text evidence="1">The sequence shown here is derived from an EMBL/GenBank/DDBJ whole genome shotgun (WGS) entry which is preliminary data.</text>
</comment>
<organism evidence="1">
    <name type="scientific">bioreactor metagenome</name>
    <dbReference type="NCBI Taxonomy" id="1076179"/>
    <lineage>
        <taxon>unclassified sequences</taxon>
        <taxon>metagenomes</taxon>
        <taxon>ecological metagenomes</taxon>
    </lineage>
</organism>